<name>A0A835FXS1_9POAL</name>
<keyword evidence="1" id="KW-0732">Signal</keyword>
<accession>A0A835FXS1</accession>
<sequence length="65" mass="7355">MGVVGLMWAISCSMTIWMLRCKYGLPLLCRLFLGEPIGCNCRPYDSMRNQGKLSVQPAKCWRASL</sequence>
<evidence type="ECO:0000256" key="1">
    <source>
        <dbReference type="SAM" id="SignalP"/>
    </source>
</evidence>
<organism evidence="2 3">
    <name type="scientific">Digitaria exilis</name>
    <dbReference type="NCBI Taxonomy" id="1010633"/>
    <lineage>
        <taxon>Eukaryota</taxon>
        <taxon>Viridiplantae</taxon>
        <taxon>Streptophyta</taxon>
        <taxon>Embryophyta</taxon>
        <taxon>Tracheophyta</taxon>
        <taxon>Spermatophyta</taxon>
        <taxon>Magnoliopsida</taxon>
        <taxon>Liliopsida</taxon>
        <taxon>Poales</taxon>
        <taxon>Poaceae</taxon>
        <taxon>PACMAD clade</taxon>
        <taxon>Panicoideae</taxon>
        <taxon>Panicodae</taxon>
        <taxon>Paniceae</taxon>
        <taxon>Anthephorinae</taxon>
        <taxon>Digitaria</taxon>
    </lineage>
</organism>
<evidence type="ECO:0000313" key="2">
    <source>
        <dbReference type="EMBL" id="KAF8776532.1"/>
    </source>
</evidence>
<gene>
    <name evidence="2" type="ORF">HU200_003247</name>
</gene>
<comment type="caution">
    <text evidence="2">The sequence shown here is derived from an EMBL/GenBank/DDBJ whole genome shotgun (WGS) entry which is preliminary data.</text>
</comment>
<protein>
    <recommendedName>
        <fullName evidence="4">Secreted protein</fullName>
    </recommendedName>
</protein>
<evidence type="ECO:0008006" key="4">
    <source>
        <dbReference type="Google" id="ProtNLM"/>
    </source>
</evidence>
<feature type="chain" id="PRO_5032871920" description="Secreted protein" evidence="1">
    <location>
        <begin position="25"/>
        <end position="65"/>
    </location>
</feature>
<reference evidence="2" key="1">
    <citation type="submission" date="2020-07" db="EMBL/GenBank/DDBJ databases">
        <title>Genome sequence and genetic diversity analysis of an under-domesticated orphan crop, white fonio (Digitaria exilis).</title>
        <authorList>
            <person name="Bennetzen J.L."/>
            <person name="Chen S."/>
            <person name="Ma X."/>
            <person name="Wang X."/>
            <person name="Yssel A.E.J."/>
            <person name="Chaluvadi S.R."/>
            <person name="Johnson M."/>
            <person name="Gangashetty P."/>
            <person name="Hamidou F."/>
            <person name="Sanogo M.D."/>
            <person name="Zwaenepoel A."/>
            <person name="Wallace J."/>
            <person name="Van De Peer Y."/>
            <person name="Van Deynze A."/>
        </authorList>
    </citation>
    <scope>NUCLEOTIDE SEQUENCE</scope>
    <source>
        <tissue evidence="2">Leaves</tissue>
    </source>
</reference>
<evidence type="ECO:0000313" key="3">
    <source>
        <dbReference type="Proteomes" id="UP000636709"/>
    </source>
</evidence>
<keyword evidence="3" id="KW-1185">Reference proteome</keyword>
<dbReference type="Proteomes" id="UP000636709">
    <property type="component" value="Unassembled WGS sequence"/>
</dbReference>
<proteinExistence type="predicted"/>
<dbReference type="EMBL" id="JACEFO010000191">
    <property type="protein sequence ID" value="KAF8776532.1"/>
    <property type="molecule type" value="Genomic_DNA"/>
</dbReference>
<feature type="signal peptide" evidence="1">
    <location>
        <begin position="1"/>
        <end position="24"/>
    </location>
</feature>
<dbReference type="AlphaFoldDB" id="A0A835FXS1"/>